<accession>A0A2I1IMY0</accession>
<sequence length="499" mass="53697">MTYVVKPWIGGKAVDGKGGTVDIDNPATGEVIGTLELVSPEQVEEAIELADKAQKEWRNKSIPKRQEVMYKFRQLVMEDIDNMAQLSVDEHGKTLSDARGEIQRGLETVEYACNIGANSKGQYSYNVGTNVDLKVIRQPLGVVAGIVPFNFPAMVPMWMFPLALATGNAIVLKPANAVPSAAFDMAKKLKEAGLPDGLFSLLPGDNQITNVIIDNPAVQGVSFVGSTKVAKLVQKRAIEAGKRVQALGGANNHAMVMPDADQEFVAKWLAAAAFGAAGERCMALSVAVAVGEAGEGLAEAVKKQAGQIAIPGQGNDEKAGFGPVISKAAQERIISWIDEAEKLGAKVILDGRKHKVEGYEGGYWLGPTILEDVPLEAKAYCEEVFGPVLLIQHRDSFDEAIELMNRQTVGNGSAIFTNDGGVARRFEHEIEAGMVGINVPIPTPVAYHSFGGWKDSLNGEHHIHGPEGVEFYTRAKAITSRWPSEDEVHDATLSFEKED</sequence>
<dbReference type="GO" id="GO:0004491">
    <property type="term" value="F:methylmalonate-semialdehyde dehydrogenase (acylating, NAD) activity"/>
    <property type="evidence" value="ECO:0007669"/>
    <property type="project" value="UniProtKB-EC"/>
</dbReference>
<comment type="caution">
    <text evidence="5">The sequence shown here is derived from an EMBL/GenBank/DDBJ whole genome shotgun (WGS) entry which is preliminary data.</text>
</comment>
<dbReference type="InterPro" id="IPR016161">
    <property type="entry name" value="Ald_DH/histidinol_DH"/>
</dbReference>
<protein>
    <recommendedName>
        <fullName evidence="1">methylmalonate-semialdehyde dehydrogenase (CoA acylating)</fullName>
        <ecNumber evidence="1">1.2.1.27</ecNumber>
    </recommendedName>
</protein>
<dbReference type="NCBIfam" id="TIGR01722">
    <property type="entry name" value="MMSDH"/>
    <property type="match status" value="1"/>
</dbReference>
<feature type="domain" description="Aldehyde dehydrogenase" evidence="4">
    <location>
        <begin position="15"/>
        <end position="478"/>
    </location>
</feature>
<dbReference type="CDD" id="cd07085">
    <property type="entry name" value="ALDH_F6_MMSDH"/>
    <property type="match status" value="1"/>
</dbReference>
<dbReference type="Pfam" id="PF00171">
    <property type="entry name" value="Aldedh"/>
    <property type="match status" value="1"/>
</dbReference>
<evidence type="ECO:0000313" key="6">
    <source>
        <dbReference type="Proteomes" id="UP000235122"/>
    </source>
</evidence>
<dbReference type="InterPro" id="IPR015590">
    <property type="entry name" value="Aldehyde_DH_dom"/>
</dbReference>
<name>A0A2I1IMY0_9ACTO</name>
<proteinExistence type="predicted"/>
<dbReference type="InterPro" id="IPR016163">
    <property type="entry name" value="Ald_DH_C"/>
</dbReference>
<evidence type="ECO:0000256" key="2">
    <source>
        <dbReference type="ARBA" id="ARBA00023002"/>
    </source>
</evidence>
<dbReference type="PANTHER" id="PTHR43866">
    <property type="entry name" value="MALONATE-SEMIALDEHYDE DEHYDROGENASE"/>
    <property type="match status" value="1"/>
</dbReference>
<dbReference type="InterPro" id="IPR016162">
    <property type="entry name" value="Ald_DH_N"/>
</dbReference>
<dbReference type="PANTHER" id="PTHR43866:SF4">
    <property type="entry name" value="MALONATE-SEMIALDEHYDE DEHYDROGENASE"/>
    <property type="match status" value="1"/>
</dbReference>
<dbReference type="GO" id="GO:0006210">
    <property type="term" value="P:thymine catabolic process"/>
    <property type="evidence" value="ECO:0007669"/>
    <property type="project" value="TreeGrafter"/>
</dbReference>
<dbReference type="AlphaFoldDB" id="A0A2I1IMY0"/>
<evidence type="ECO:0000313" key="5">
    <source>
        <dbReference type="EMBL" id="PKY72499.1"/>
    </source>
</evidence>
<organism evidence="5 6">
    <name type="scientific">Winkia neuii</name>
    <dbReference type="NCBI Taxonomy" id="33007"/>
    <lineage>
        <taxon>Bacteria</taxon>
        <taxon>Bacillati</taxon>
        <taxon>Actinomycetota</taxon>
        <taxon>Actinomycetes</taxon>
        <taxon>Actinomycetales</taxon>
        <taxon>Actinomycetaceae</taxon>
        <taxon>Winkia</taxon>
    </lineage>
</organism>
<dbReference type="EMBL" id="PKKO01000003">
    <property type="protein sequence ID" value="PKY72499.1"/>
    <property type="molecule type" value="Genomic_DNA"/>
</dbReference>
<dbReference type="STRING" id="33007.HMPREF3198_01147"/>
<gene>
    <name evidence="5" type="primary">mmsA</name>
    <name evidence="5" type="ORF">CYJ19_06570</name>
</gene>
<keyword evidence="2" id="KW-0560">Oxidoreductase</keyword>
<dbReference type="InterPro" id="IPR010061">
    <property type="entry name" value="MeMal-semiAld_DH"/>
</dbReference>
<dbReference type="GeneID" id="35866740"/>
<dbReference type="EC" id="1.2.1.27" evidence="1"/>
<dbReference type="Gene3D" id="3.40.605.10">
    <property type="entry name" value="Aldehyde Dehydrogenase, Chain A, domain 1"/>
    <property type="match status" value="1"/>
</dbReference>
<evidence type="ECO:0000259" key="4">
    <source>
        <dbReference type="Pfam" id="PF00171"/>
    </source>
</evidence>
<dbReference type="PROSITE" id="PS00070">
    <property type="entry name" value="ALDEHYDE_DEHYDR_CYS"/>
    <property type="match status" value="1"/>
</dbReference>
<dbReference type="RefSeq" id="WP_024331957.1">
    <property type="nucleotide sequence ID" value="NZ_JASOXK010000007.1"/>
</dbReference>
<keyword evidence="6" id="KW-1185">Reference proteome</keyword>
<dbReference type="FunFam" id="3.40.309.10:FF:000002">
    <property type="entry name" value="Methylmalonate-semialdehyde dehydrogenase (Acylating)"/>
    <property type="match status" value="1"/>
</dbReference>
<evidence type="ECO:0000256" key="3">
    <source>
        <dbReference type="ARBA" id="ARBA00023027"/>
    </source>
</evidence>
<dbReference type="SUPFAM" id="SSF53720">
    <property type="entry name" value="ALDH-like"/>
    <property type="match status" value="1"/>
</dbReference>
<dbReference type="Proteomes" id="UP000235122">
    <property type="component" value="Unassembled WGS sequence"/>
</dbReference>
<keyword evidence="3" id="KW-0520">NAD</keyword>
<reference evidence="5 6" key="1">
    <citation type="submission" date="2017-12" db="EMBL/GenBank/DDBJ databases">
        <title>Phylogenetic diversity of female urinary microbiome.</title>
        <authorList>
            <person name="Thomas-White K."/>
            <person name="Wolfe A.J."/>
        </authorList>
    </citation>
    <scope>NUCLEOTIDE SEQUENCE [LARGE SCALE GENOMIC DNA]</scope>
    <source>
        <strain evidence="5 6">UMB0402</strain>
    </source>
</reference>
<dbReference type="GO" id="GO:0006574">
    <property type="term" value="P:L-valine catabolic process"/>
    <property type="evidence" value="ECO:0007669"/>
    <property type="project" value="TreeGrafter"/>
</dbReference>
<dbReference type="Gene3D" id="3.40.309.10">
    <property type="entry name" value="Aldehyde Dehydrogenase, Chain A, domain 2"/>
    <property type="match status" value="1"/>
</dbReference>
<dbReference type="InterPro" id="IPR016160">
    <property type="entry name" value="Ald_DH_CS_CYS"/>
</dbReference>
<evidence type="ECO:0000256" key="1">
    <source>
        <dbReference type="ARBA" id="ARBA00013048"/>
    </source>
</evidence>